<keyword evidence="2" id="KW-1185">Reference proteome</keyword>
<name>A0A6H0XMS8_9PEZI</name>
<proteinExistence type="predicted"/>
<reference evidence="1 2" key="1">
    <citation type="journal article" date="2016" name="Sci. Rep.">
        <title>Peltaster fructicola genome reveals evolution from an invasive phytopathogen to an ectophytic parasite.</title>
        <authorList>
            <person name="Xu C."/>
            <person name="Chen H."/>
            <person name="Gleason M.L."/>
            <person name="Xu J.R."/>
            <person name="Liu H."/>
            <person name="Zhang R."/>
            <person name="Sun G."/>
        </authorList>
    </citation>
    <scope>NUCLEOTIDE SEQUENCE [LARGE SCALE GENOMIC DNA]</scope>
    <source>
        <strain evidence="1 2">LNHT1506</strain>
    </source>
</reference>
<dbReference type="EMBL" id="CP051139">
    <property type="protein sequence ID" value="QIW95799.1"/>
    <property type="molecule type" value="Genomic_DNA"/>
</dbReference>
<dbReference type="AlphaFoldDB" id="A0A6H0XMS8"/>
<sequence length="897" mass="100354">MERSLDQLKQLDKLPLDEQLAVASDLCNHAHRADMIIRWLLAKLSQYHTQQAWQLLTKCIRLVQPALLPSRLKGSTLLELIIKRPVPAMDDTLRTILSVQPQILAVESLLAARFFAVWAPENIDTALQVWELRRSTNDQDFSEHCLLPAARLYTQASRKRRHEHGSHAVQLERLIAKHVFLKSRAAFLKHSDTSITLQLRNLDQSVFPNLLNIAIRCGSINTQRQMLQEIAWNDVVFNTLAEQADLDTILKMLDVVKERSTLSIGTFQRLLSTHFDWSLIIKVIAMNPRVFTELGRLFDAIAEDPRPEIKDLVILPIMRAFAEDRRLPEFLDLWQGQVGRSPVWFELDDALRSLLEEHLTSQQIFELVKARLESTENSSALYIVTSAILRGITNTETLDLLVPIAKTVYDQSQDYETVGFWTLALRLHEICTPKDVRTKLLTAGSRCACKSGTVALEAALFTARLCQIHGEGQAFLRKLSKASYKNAAAVLIRYPSLIIYLEEDDRKRLITSLMNEEQISTIAALQEAAMCSPDVGRLIAQLSIDTGAITLLTKQSNHQIGKEQKERFLQLAKTSEHITDEQLVLTGRLLSNTTQLGIEDVWQICAKLDPQSSLSHHLAIIAGITRLAIRQHTAAEAVDLINMTCSKIASQAQKSSIRTHASMLGFARVLSTATEHLPDLDQKQQGVLHLACDNACKTVLPLLDRLQQQTSEAMAIAGLLEICLALTRFGTQRTQEIQRLAALVLTKYTVAMSLPIQHPAVCAYRVMCIGDSDITLLAHAASRSLNMLNSMDRAAIIEAYSQALQDPQATIIQSLLSEEFSSSTLVIARVTLHSLPKDTELVSMLLHVIKSLRSMDANTTGAALEFLDASFREIHINQHLIEEMLAALHQLAAPKDA</sequence>
<evidence type="ECO:0000313" key="1">
    <source>
        <dbReference type="EMBL" id="QIW95799.1"/>
    </source>
</evidence>
<dbReference type="OrthoDB" id="160374at2759"/>
<protein>
    <submittedName>
        <fullName evidence="1">Uncharacterized protein</fullName>
    </submittedName>
</protein>
<organism evidence="1 2">
    <name type="scientific">Peltaster fructicola</name>
    <dbReference type="NCBI Taxonomy" id="286661"/>
    <lineage>
        <taxon>Eukaryota</taxon>
        <taxon>Fungi</taxon>
        <taxon>Dikarya</taxon>
        <taxon>Ascomycota</taxon>
        <taxon>Pezizomycotina</taxon>
        <taxon>Dothideomycetes</taxon>
        <taxon>Dothideomycetes incertae sedis</taxon>
        <taxon>Peltaster</taxon>
    </lineage>
</organism>
<accession>A0A6H0XMS8</accession>
<gene>
    <name evidence="1" type="ORF">AMS68_001317</name>
</gene>
<evidence type="ECO:0000313" key="2">
    <source>
        <dbReference type="Proteomes" id="UP000503462"/>
    </source>
</evidence>
<dbReference type="Proteomes" id="UP000503462">
    <property type="component" value="Chromosome 1"/>
</dbReference>